<comment type="subcellular location">
    <subcellularLocation>
        <location evidence="1">Cell membrane</location>
        <topology evidence="1">Multi-pass membrane protein</topology>
    </subcellularLocation>
</comment>
<dbReference type="GO" id="GO:0009306">
    <property type="term" value="P:protein secretion"/>
    <property type="evidence" value="ECO:0007669"/>
    <property type="project" value="UniProtKB-UniRule"/>
</dbReference>
<dbReference type="PRINTS" id="PR01302">
    <property type="entry name" value="TYPE3IMPPROT"/>
</dbReference>
<reference evidence="9" key="1">
    <citation type="submission" date="2015-06" db="EMBL/GenBank/DDBJ databases">
        <authorList>
            <person name="Urmite Genomes"/>
        </authorList>
    </citation>
    <scope>NUCLEOTIDE SEQUENCE [LARGE SCALE GENOMIC DNA]</scope>
    <source>
        <strain evidence="9">CSUR P1867</strain>
    </source>
</reference>
<protein>
    <submittedName>
        <fullName evidence="8">Flagellar biosynthetic protein FliP</fullName>
    </submittedName>
</protein>
<evidence type="ECO:0000256" key="7">
    <source>
        <dbReference type="RuleBase" id="RU362070"/>
    </source>
</evidence>
<evidence type="ECO:0000256" key="6">
    <source>
        <dbReference type="ARBA" id="ARBA00023136"/>
    </source>
</evidence>
<comment type="similarity">
    <text evidence="2 7">Belongs to the FliP/MopC/SpaP family.</text>
</comment>
<evidence type="ECO:0000313" key="9">
    <source>
        <dbReference type="Proteomes" id="UP000183920"/>
    </source>
</evidence>
<evidence type="ECO:0000256" key="1">
    <source>
        <dbReference type="ARBA" id="ARBA00004651"/>
    </source>
</evidence>
<dbReference type="NCBIfam" id="NF009437">
    <property type="entry name" value="PRK12796.1"/>
    <property type="match status" value="1"/>
</dbReference>
<name>A0A0G4QD82_9GAMM</name>
<feature type="transmembrane region" description="Helical" evidence="7">
    <location>
        <begin position="46"/>
        <end position="64"/>
    </location>
</feature>
<dbReference type="RefSeq" id="WP_072064440.1">
    <property type="nucleotide sequence ID" value="NZ_CVRY01000005.1"/>
</dbReference>
<evidence type="ECO:0000256" key="4">
    <source>
        <dbReference type="ARBA" id="ARBA00022692"/>
    </source>
</evidence>
<evidence type="ECO:0000313" key="8">
    <source>
        <dbReference type="EMBL" id="CRL63848.1"/>
    </source>
</evidence>
<comment type="caution">
    <text evidence="7">Lacks conserved residue(s) required for the propagation of feature annotation.</text>
</comment>
<evidence type="ECO:0000256" key="3">
    <source>
        <dbReference type="ARBA" id="ARBA00022475"/>
    </source>
</evidence>
<accession>A0A0G4QD82</accession>
<feature type="transmembrane region" description="Helical" evidence="7">
    <location>
        <begin position="184"/>
        <end position="204"/>
    </location>
</feature>
<gene>
    <name evidence="8" type="primary">fliP_2</name>
    <name evidence="8" type="ORF">BN1804_02696</name>
</gene>
<keyword evidence="6 7" id="KW-0472">Membrane</keyword>
<keyword evidence="8" id="KW-0282">Flagellum</keyword>
<proteinExistence type="inferred from homology"/>
<dbReference type="NCBIfam" id="TIGR01102">
    <property type="entry name" value="yscR"/>
    <property type="match status" value="1"/>
</dbReference>
<dbReference type="AlphaFoldDB" id="A0A0G4QD82"/>
<keyword evidence="3 7" id="KW-1003">Cell membrane</keyword>
<dbReference type="NCBIfam" id="NF009438">
    <property type="entry name" value="PRK12797.1"/>
    <property type="match status" value="1"/>
</dbReference>
<dbReference type="Proteomes" id="UP000183920">
    <property type="component" value="Unassembled WGS sequence"/>
</dbReference>
<dbReference type="Pfam" id="PF00813">
    <property type="entry name" value="FliP"/>
    <property type="match status" value="1"/>
</dbReference>
<dbReference type="PANTHER" id="PTHR30587">
    <property type="entry name" value="FLAGELLAR BIOSYNTHETIC PROTEIN FLIP"/>
    <property type="match status" value="1"/>
</dbReference>
<evidence type="ECO:0000256" key="5">
    <source>
        <dbReference type="ARBA" id="ARBA00022989"/>
    </source>
</evidence>
<keyword evidence="4 7" id="KW-0812">Transmembrane</keyword>
<dbReference type="EMBL" id="CVRY01000005">
    <property type="protein sequence ID" value="CRL63848.1"/>
    <property type="molecule type" value="Genomic_DNA"/>
</dbReference>
<evidence type="ECO:0000256" key="2">
    <source>
        <dbReference type="ARBA" id="ARBA00006257"/>
    </source>
</evidence>
<dbReference type="InterPro" id="IPR005838">
    <property type="entry name" value="T3SS_IM_P"/>
</dbReference>
<feature type="transmembrane region" description="Helical" evidence="7">
    <location>
        <begin position="156"/>
        <end position="178"/>
    </location>
</feature>
<dbReference type="PANTHER" id="PTHR30587:SF2">
    <property type="entry name" value="SURFACE PRESENTATION OF ANTIGENS PROTEIN SPAP"/>
    <property type="match status" value="1"/>
</dbReference>
<dbReference type="GO" id="GO:0005886">
    <property type="term" value="C:plasma membrane"/>
    <property type="evidence" value="ECO:0007669"/>
    <property type="project" value="UniProtKB-SubCell"/>
</dbReference>
<sequence>MDSPTTLILTLAFATLAPFIIAAGTCYLKFSIVLVMTRNALGVQQVPSNMVLNAVALMMALFVMTPIAKNSYQYLVDEPISITSPESLERFSDEALGGYKRYLYRYSEPELLEFFEKAQGNRPESQGDSENIESSLLSLLPAYALSEIKSAFIIGFYLYLPFIVIDLVVSCILLALGMMMMSPITLSVPLKLILFIAMDGWTLLSKGLINQYLDLMAVS</sequence>
<keyword evidence="8" id="KW-0969">Cilium</keyword>
<keyword evidence="5 7" id="KW-1133">Transmembrane helix</keyword>
<dbReference type="PROSITE" id="PS01061">
    <property type="entry name" value="FLIP_2"/>
    <property type="match status" value="1"/>
</dbReference>
<dbReference type="InterPro" id="IPR005773">
    <property type="entry name" value="T3SS_YscR-like"/>
</dbReference>
<keyword evidence="8" id="KW-0966">Cell projection</keyword>
<organism evidence="8 9">
    <name type="scientific">Proteus penneri</name>
    <dbReference type="NCBI Taxonomy" id="102862"/>
    <lineage>
        <taxon>Bacteria</taxon>
        <taxon>Pseudomonadati</taxon>
        <taxon>Pseudomonadota</taxon>
        <taxon>Gammaproteobacteria</taxon>
        <taxon>Enterobacterales</taxon>
        <taxon>Morganellaceae</taxon>
        <taxon>Proteus</taxon>
    </lineage>
</organism>